<dbReference type="EC" id="2.1.1.72" evidence="1"/>
<dbReference type="REBASE" id="131884">
    <property type="entry name" value="TbaCH5ORF1979P"/>
</dbReference>
<reference evidence="7 8" key="1">
    <citation type="journal article" date="2016" name="Genome Announc.">
        <title>Complete genome sequence of the hyperthermophilic and piezophilic archaeon Thermococcus barophilus Ch5, capable of growth at the expense of hydrogenogenesis from carbon monoxide and formate.</title>
        <authorList>
            <person name="Oger P."/>
            <person name="Sokolova T.G."/>
            <person name="Kozhevnikova D.A."/>
            <person name="Taranov E.A."/>
            <person name="Vannier P."/>
            <person name="Lee H.S."/>
            <person name="Kwon K.K."/>
            <person name="Kang S.G."/>
            <person name="Lee J.H."/>
            <person name="Bonch-Osmolovskaya E.A."/>
            <person name="Lebedinsky A.V."/>
        </authorList>
    </citation>
    <scope>NUCLEOTIDE SEQUENCE [LARGE SCALE GENOMIC DNA]</scope>
    <source>
        <strain evidence="8">Ch5</strain>
    </source>
</reference>
<dbReference type="SUPFAM" id="SSF53335">
    <property type="entry name" value="S-adenosyl-L-methionine-dependent methyltransferases"/>
    <property type="match status" value="1"/>
</dbReference>
<evidence type="ECO:0000259" key="6">
    <source>
        <dbReference type="Pfam" id="PF18135"/>
    </source>
</evidence>
<keyword evidence="3" id="KW-0808">Transferase</keyword>
<feature type="domain" description="Type ISP restriction-modification enzyme LLaBIII C-terminal specificity" evidence="6">
    <location>
        <begin position="666"/>
        <end position="1008"/>
    </location>
</feature>
<dbReference type="GO" id="GO:0032259">
    <property type="term" value="P:methylation"/>
    <property type="evidence" value="ECO:0007669"/>
    <property type="project" value="UniProtKB-KW"/>
</dbReference>
<name>A0A0S1XDM0_THEBA</name>
<dbReference type="InterPro" id="IPR050953">
    <property type="entry name" value="N4_N6_ade-DNA_methylase"/>
</dbReference>
<dbReference type="InterPro" id="IPR029063">
    <property type="entry name" value="SAM-dependent_MTases_sf"/>
</dbReference>
<feature type="domain" description="DNA methylase adenine-specific" evidence="5">
    <location>
        <begin position="298"/>
        <end position="554"/>
    </location>
</feature>
<dbReference type="Pfam" id="PF18135">
    <property type="entry name" value="Type_ISP_C"/>
    <property type="match status" value="1"/>
</dbReference>
<evidence type="ECO:0000256" key="3">
    <source>
        <dbReference type="ARBA" id="ARBA00022679"/>
    </source>
</evidence>
<evidence type="ECO:0000313" key="7">
    <source>
        <dbReference type="EMBL" id="ALM75882.1"/>
    </source>
</evidence>
<protein>
    <recommendedName>
        <fullName evidence="1">site-specific DNA-methyltransferase (adenine-specific)</fullName>
        <ecNumber evidence="1">2.1.1.72</ecNumber>
    </recommendedName>
</protein>
<dbReference type="STRING" id="55802.TBCH5v1_1979"/>
<dbReference type="GO" id="GO:0003677">
    <property type="term" value="F:DNA binding"/>
    <property type="evidence" value="ECO:0007669"/>
    <property type="project" value="InterPro"/>
</dbReference>
<dbReference type="GO" id="GO:0009007">
    <property type="term" value="F:site-specific DNA-methyltransferase (adenine-specific) activity"/>
    <property type="evidence" value="ECO:0007669"/>
    <property type="project" value="UniProtKB-EC"/>
</dbReference>
<sequence length="1019" mass="119190">MSKMIPTKPGILRGYAKAVKKIYESGDATEYSYRKPLQSLLEALIPKEYNVVIIHESKRETFGAPDFKVTTPTTIVGYIETKKPEINLDKLPKKDKHQVLRYRERLENFLLTNYKDFILYQDNKEVASVTLLDENFNLIERNIEKFNRLLERFLSKTTPKIKTPEELALFLAKRARILKDVVLENMDDNEDLVGLYKAFKEHLISTMNKTEFADAYAQTIVYGLFMARFTLKEPLNRYNVVFKGIPKSLKVVHEIFKHITSELPDYLEWIIEELIAVLNNVDVDSIREKFRFGADGSDPFLHFYEDFLATYNPELRQSRGVYYTPIPVVEFIVNSVDELLQDKFNKRLHDKDVTILDPAVGTGTFLGVVLDRIHRNVKGTLFQVYLKERLINNIYGFEILISPYLAAHLKLSMILDQWGIRLGDNERFNIYLTDALSLTRPPEQAGLFEKYLDEESTKADEVKTKTRIFVIIGNPPYDVKPSEGWIAGLMRDYLHGLGVEKERAKNSLQDDYVKFIRFAQWKIEQAGKGIIGFITNNSYLDGLVHRRMRQSLMETFDEIYVLNLHGNKRRGETDENVFDIQQGVAIVLFVKLKEGKHKAENCKVYYYSVVHDAGALTRYEKYGFLRSNTVREIRWEELIPEGPYYFFVPKDLSLGKEYGKFPKLDEIFLDRNYGIITANDSATLAFTRREMEQRIKDLLSLPEQQFKNKYAVTDKNTWTVKQAKDAVSEDLKKNFNGNLQAMLDLRLQQVLYRPFDIRWTYYLPKSDGFFRRPVFNIMKHMILGENIGLVTGRIVKKGQFKHVFVTKLPIEFSVLSTTTSEVGYLFPLYRYIKNELTGKLEKTPNIKPEFIKVLKEKYGTTPEDFLYYVYAVLHDPKYRKRYAEFLKIDFPRIPLYNKETFEKYKKIGKELVELHLMKKNIPVDIGDKIEGDNLEVEKVKYDKKKQGVRINKTTILLGIPEEVWNYTIGGYKVIEKYLKGRKGRKLSLDELEHIYKVVEIIKRTIELVKELEKIEPKFD</sequence>
<proteinExistence type="predicted"/>
<gene>
    <name evidence="7" type="ORF">TBCH5v1_1979</name>
</gene>
<organism evidence="7 8">
    <name type="scientific">Thermococcus barophilus</name>
    <dbReference type="NCBI Taxonomy" id="55802"/>
    <lineage>
        <taxon>Archaea</taxon>
        <taxon>Methanobacteriati</taxon>
        <taxon>Methanobacteriota</taxon>
        <taxon>Thermococci</taxon>
        <taxon>Thermococcales</taxon>
        <taxon>Thermococcaceae</taxon>
        <taxon>Thermococcus</taxon>
    </lineage>
</organism>
<dbReference type="EMBL" id="CP013050">
    <property type="protein sequence ID" value="ALM75882.1"/>
    <property type="molecule type" value="Genomic_DNA"/>
</dbReference>
<dbReference type="PATRIC" id="fig|55802.8.peg.1959"/>
<evidence type="ECO:0000313" key="8">
    <source>
        <dbReference type="Proteomes" id="UP000066042"/>
    </source>
</evidence>
<dbReference type="InterPro" id="IPR003356">
    <property type="entry name" value="DNA_methylase_A-5"/>
</dbReference>
<dbReference type="GO" id="GO:0008170">
    <property type="term" value="F:N-methyltransferase activity"/>
    <property type="evidence" value="ECO:0007669"/>
    <property type="project" value="InterPro"/>
</dbReference>
<dbReference type="PANTHER" id="PTHR33841:SF1">
    <property type="entry name" value="DNA METHYLTRANSFERASE A"/>
    <property type="match status" value="1"/>
</dbReference>
<dbReference type="PRINTS" id="PR00507">
    <property type="entry name" value="N12N6MTFRASE"/>
</dbReference>
<evidence type="ECO:0000256" key="2">
    <source>
        <dbReference type="ARBA" id="ARBA00022603"/>
    </source>
</evidence>
<accession>A0A0S1XDM0</accession>
<comment type="catalytic activity">
    <reaction evidence="4">
        <text>a 2'-deoxyadenosine in DNA + S-adenosyl-L-methionine = an N(6)-methyl-2'-deoxyadenosine in DNA + S-adenosyl-L-homocysteine + H(+)</text>
        <dbReference type="Rhea" id="RHEA:15197"/>
        <dbReference type="Rhea" id="RHEA-COMP:12418"/>
        <dbReference type="Rhea" id="RHEA-COMP:12419"/>
        <dbReference type="ChEBI" id="CHEBI:15378"/>
        <dbReference type="ChEBI" id="CHEBI:57856"/>
        <dbReference type="ChEBI" id="CHEBI:59789"/>
        <dbReference type="ChEBI" id="CHEBI:90615"/>
        <dbReference type="ChEBI" id="CHEBI:90616"/>
        <dbReference type="EC" id="2.1.1.72"/>
    </reaction>
</comment>
<evidence type="ECO:0000256" key="1">
    <source>
        <dbReference type="ARBA" id="ARBA00011900"/>
    </source>
</evidence>
<keyword evidence="2 7" id="KW-0489">Methyltransferase</keyword>
<evidence type="ECO:0000256" key="4">
    <source>
        <dbReference type="ARBA" id="ARBA00047942"/>
    </source>
</evidence>
<dbReference type="Proteomes" id="UP000066042">
    <property type="component" value="Chromosome"/>
</dbReference>
<dbReference type="Gene3D" id="3.40.50.150">
    <property type="entry name" value="Vaccinia Virus protein VP39"/>
    <property type="match status" value="1"/>
</dbReference>
<dbReference type="PANTHER" id="PTHR33841">
    <property type="entry name" value="DNA METHYLTRANSFERASE YEEA-RELATED"/>
    <property type="match status" value="1"/>
</dbReference>
<dbReference type="InterPro" id="IPR041635">
    <property type="entry name" value="Type_ISP_LLaBIII_C"/>
</dbReference>
<dbReference type="Pfam" id="PF02384">
    <property type="entry name" value="N6_Mtase"/>
    <property type="match status" value="1"/>
</dbReference>
<evidence type="ECO:0000259" key="5">
    <source>
        <dbReference type="Pfam" id="PF02384"/>
    </source>
</evidence>
<dbReference type="AlphaFoldDB" id="A0A0S1XDM0"/>